<dbReference type="GO" id="GO:0005464">
    <property type="term" value="F:UDP-xylose transmembrane transporter activity"/>
    <property type="evidence" value="ECO:0007669"/>
    <property type="project" value="TreeGrafter"/>
</dbReference>
<proteinExistence type="predicted"/>
<feature type="transmembrane region" description="Helical" evidence="7">
    <location>
        <begin position="194"/>
        <end position="214"/>
    </location>
</feature>
<dbReference type="EMBL" id="JAKWFO010000002">
    <property type="protein sequence ID" value="KAI9638989.1"/>
    <property type="molecule type" value="Genomic_DNA"/>
</dbReference>
<protein>
    <submittedName>
        <fullName evidence="8">UAA transporter</fullName>
    </submittedName>
</protein>
<evidence type="ECO:0000256" key="5">
    <source>
        <dbReference type="ARBA" id="ARBA00022989"/>
    </source>
</evidence>
<keyword evidence="2" id="KW-0813">Transport</keyword>
<sequence length="404" mass="44054">MTDLTASVAQASVPEALEIFSLIFGGCCSNVWALEAILKTHPGSGTFLTFSQFIFVTLQNLSKFTEWPQDKTESGKGKGKSWLPRLKKREVPIRRWLGQVALYLGISLLNNYAFGLKIPMTVHIIFRSGGLCVSMLTSYFVAGKRYSRAQILAGLMITVGIVLATLSAPSRRSAAVTTSATAPTSERSWAPTEYAAGIAVLMLALLLSSLLGLFQEETYRRYGKAWQEGLFYSHLLSIPFFLPFYPTLISTFKSYAVSPPTALFTLPTKSPAEVAMYYRTSPTYKIQPSSPMPGYKVQIPSALLALAINVTTQGLCIRGVNRLTARVSSTTVNLVLTVRKAVSLGISVWYYGSGLTPGLAAGGTMVLRKSRFRLGARLRAQRSCLSRNGPLFLCLGPIANFQSP</sequence>
<evidence type="ECO:0000256" key="2">
    <source>
        <dbReference type="ARBA" id="ARBA00022448"/>
    </source>
</evidence>
<keyword evidence="5 7" id="KW-1133">Transmembrane helix</keyword>
<dbReference type="Pfam" id="PF08449">
    <property type="entry name" value="UAA"/>
    <property type="match status" value="1"/>
</dbReference>
<keyword evidence="9" id="KW-1185">Reference proteome</keyword>
<gene>
    <name evidence="8" type="ORF">MKK02DRAFT_21650</name>
</gene>
<evidence type="ECO:0000256" key="4">
    <source>
        <dbReference type="ARBA" id="ARBA00022692"/>
    </source>
</evidence>
<dbReference type="GeneID" id="77725646"/>
<dbReference type="Proteomes" id="UP001164286">
    <property type="component" value="Unassembled WGS sequence"/>
</dbReference>
<feature type="transmembrane region" description="Helical" evidence="7">
    <location>
        <begin position="348"/>
        <end position="367"/>
    </location>
</feature>
<dbReference type="PANTHER" id="PTHR10778:SF4">
    <property type="entry name" value="NUCLEOTIDE SUGAR TRANSPORTER SLC35B4"/>
    <property type="match status" value="1"/>
</dbReference>
<dbReference type="RefSeq" id="XP_052948766.1">
    <property type="nucleotide sequence ID" value="XM_053086445.1"/>
</dbReference>
<feature type="transmembrane region" description="Helical" evidence="7">
    <location>
        <begin position="235"/>
        <end position="256"/>
    </location>
</feature>
<dbReference type="PANTHER" id="PTHR10778">
    <property type="entry name" value="SOLUTE CARRIER FAMILY 35 MEMBER B"/>
    <property type="match status" value="1"/>
</dbReference>
<feature type="transmembrane region" description="Helical" evidence="7">
    <location>
        <begin position="96"/>
        <end position="114"/>
    </location>
</feature>
<accession>A0AA38HG32</accession>
<keyword evidence="4 7" id="KW-0812">Transmembrane</keyword>
<name>A0AA38HG32_9TREE</name>
<comment type="subcellular location">
    <subcellularLocation>
        <location evidence="1">Endomembrane system</location>
        <topology evidence="1">Multi-pass membrane protein</topology>
    </subcellularLocation>
</comment>
<dbReference type="SUPFAM" id="SSF103481">
    <property type="entry name" value="Multidrug resistance efflux transporter EmrE"/>
    <property type="match status" value="1"/>
</dbReference>
<evidence type="ECO:0000256" key="3">
    <source>
        <dbReference type="ARBA" id="ARBA00022597"/>
    </source>
</evidence>
<keyword evidence="6 7" id="KW-0472">Membrane</keyword>
<dbReference type="AlphaFoldDB" id="A0AA38HG32"/>
<dbReference type="InterPro" id="IPR037185">
    <property type="entry name" value="EmrE-like"/>
</dbReference>
<dbReference type="GO" id="GO:0005462">
    <property type="term" value="F:UDP-N-acetylglucosamine transmembrane transporter activity"/>
    <property type="evidence" value="ECO:0007669"/>
    <property type="project" value="TreeGrafter"/>
</dbReference>
<reference evidence="8" key="1">
    <citation type="journal article" date="2022" name="G3 (Bethesda)">
        <title>High quality genome of the basidiomycete yeast Dioszegia hungarica PDD-24b-2 isolated from cloud water.</title>
        <authorList>
            <person name="Jarrige D."/>
            <person name="Haridas S."/>
            <person name="Bleykasten-Grosshans C."/>
            <person name="Joly M."/>
            <person name="Nadalig T."/>
            <person name="Sancelme M."/>
            <person name="Vuilleumier S."/>
            <person name="Grigoriev I.V."/>
            <person name="Amato P."/>
            <person name="Bringel F."/>
        </authorList>
    </citation>
    <scope>NUCLEOTIDE SEQUENCE</scope>
    <source>
        <strain evidence="8">PDD-24b-2</strain>
    </source>
</reference>
<dbReference type="InterPro" id="IPR013657">
    <property type="entry name" value="SCL35B1-4/HUT1"/>
</dbReference>
<organism evidence="8 9">
    <name type="scientific">Dioszegia hungarica</name>
    <dbReference type="NCBI Taxonomy" id="4972"/>
    <lineage>
        <taxon>Eukaryota</taxon>
        <taxon>Fungi</taxon>
        <taxon>Dikarya</taxon>
        <taxon>Basidiomycota</taxon>
        <taxon>Agaricomycotina</taxon>
        <taxon>Tremellomycetes</taxon>
        <taxon>Tremellales</taxon>
        <taxon>Bulleribasidiaceae</taxon>
        <taxon>Dioszegia</taxon>
    </lineage>
</organism>
<dbReference type="GO" id="GO:0005789">
    <property type="term" value="C:endoplasmic reticulum membrane"/>
    <property type="evidence" value="ECO:0007669"/>
    <property type="project" value="TreeGrafter"/>
</dbReference>
<feature type="transmembrane region" description="Helical" evidence="7">
    <location>
        <begin position="120"/>
        <end position="142"/>
    </location>
</feature>
<comment type="caution">
    <text evidence="8">The sequence shown here is derived from an EMBL/GenBank/DDBJ whole genome shotgun (WGS) entry which is preliminary data.</text>
</comment>
<evidence type="ECO:0000256" key="1">
    <source>
        <dbReference type="ARBA" id="ARBA00004127"/>
    </source>
</evidence>
<feature type="transmembrane region" description="Helical" evidence="7">
    <location>
        <begin position="149"/>
        <end position="168"/>
    </location>
</feature>
<evidence type="ECO:0000313" key="8">
    <source>
        <dbReference type="EMBL" id="KAI9638989.1"/>
    </source>
</evidence>
<evidence type="ECO:0000256" key="6">
    <source>
        <dbReference type="ARBA" id="ARBA00023136"/>
    </source>
</evidence>
<dbReference type="GO" id="GO:0000139">
    <property type="term" value="C:Golgi membrane"/>
    <property type="evidence" value="ECO:0007669"/>
    <property type="project" value="TreeGrafter"/>
</dbReference>
<keyword evidence="3" id="KW-0762">Sugar transport</keyword>
<evidence type="ECO:0000256" key="7">
    <source>
        <dbReference type="SAM" id="Phobius"/>
    </source>
</evidence>
<evidence type="ECO:0000313" key="9">
    <source>
        <dbReference type="Proteomes" id="UP001164286"/>
    </source>
</evidence>